<dbReference type="SMART" id="SM00487">
    <property type="entry name" value="DEXDc"/>
    <property type="match status" value="1"/>
</dbReference>
<dbReference type="Gene3D" id="3.40.50.300">
    <property type="entry name" value="P-loop containing nucleotide triphosphate hydrolases"/>
    <property type="match status" value="2"/>
</dbReference>
<dbReference type="InterPro" id="IPR044742">
    <property type="entry name" value="DEAD/DEAH_RhlB"/>
</dbReference>
<evidence type="ECO:0000259" key="9">
    <source>
        <dbReference type="PROSITE" id="PS51194"/>
    </source>
</evidence>
<evidence type="ECO:0000313" key="12">
    <source>
        <dbReference type="Proteomes" id="UP000014541"/>
    </source>
</evidence>
<evidence type="ECO:0000259" key="8">
    <source>
        <dbReference type="PROSITE" id="PS51192"/>
    </source>
</evidence>
<evidence type="ECO:0000256" key="6">
    <source>
        <dbReference type="PROSITE-ProRule" id="PRU00552"/>
    </source>
</evidence>
<evidence type="ECO:0000313" key="11">
    <source>
        <dbReference type="EMBL" id="EPF30239.1"/>
    </source>
</evidence>
<comment type="caution">
    <text evidence="11">The sequence shown here is derived from an EMBL/GenBank/DDBJ whole genome shotgun (WGS) entry which is preliminary data.</text>
</comment>
<dbReference type="InterPro" id="IPR005580">
    <property type="entry name" value="DbpA/CsdA_RNA-bd_dom"/>
</dbReference>
<dbReference type="STRING" id="1125699.HMPREF9194_00553"/>
<dbReference type="InterPro" id="IPR011545">
    <property type="entry name" value="DEAD/DEAH_box_helicase_dom"/>
</dbReference>
<keyword evidence="12" id="KW-1185">Reference proteome</keyword>
<dbReference type="InterPro" id="IPR014001">
    <property type="entry name" value="Helicase_ATP-bd"/>
</dbReference>
<reference evidence="11 12" key="1">
    <citation type="submission" date="2013-04" db="EMBL/GenBank/DDBJ databases">
        <title>The Genome Sequence of Treponema maltophilum ATCC 51939.</title>
        <authorList>
            <consortium name="The Broad Institute Genomics Platform"/>
            <person name="Earl A."/>
            <person name="Ward D."/>
            <person name="Feldgarden M."/>
            <person name="Gevers D."/>
            <person name="Leonetti C."/>
            <person name="Blanton J.M."/>
            <person name="Dewhirst F.E."/>
            <person name="Izard J."/>
            <person name="Walker B."/>
            <person name="Young S."/>
            <person name="Zeng Q."/>
            <person name="Gargeya S."/>
            <person name="Fitzgerald M."/>
            <person name="Haas B."/>
            <person name="Abouelleil A."/>
            <person name="Allen A.W."/>
            <person name="Alvarado L."/>
            <person name="Arachchi H.M."/>
            <person name="Berlin A.M."/>
            <person name="Chapman S.B."/>
            <person name="Gainer-Dewar J."/>
            <person name="Goldberg J."/>
            <person name="Griggs A."/>
            <person name="Gujja S."/>
            <person name="Hansen M."/>
            <person name="Howarth C."/>
            <person name="Imamovic A."/>
            <person name="Ireland A."/>
            <person name="Larimer J."/>
            <person name="McCowan C."/>
            <person name="Murphy C."/>
            <person name="Pearson M."/>
            <person name="Poon T.W."/>
            <person name="Priest M."/>
            <person name="Roberts A."/>
            <person name="Saif S."/>
            <person name="Shea T."/>
            <person name="Sisk P."/>
            <person name="Sykes S."/>
            <person name="Wortman J."/>
            <person name="Nusbaum C."/>
            <person name="Birren B."/>
        </authorList>
    </citation>
    <scope>NUCLEOTIDE SEQUENCE [LARGE SCALE GENOMIC DNA]</scope>
    <source>
        <strain evidence="11 12">ATCC 51939</strain>
    </source>
</reference>
<gene>
    <name evidence="11" type="ORF">HMPREF9194_00553</name>
</gene>
<dbReference type="HOGENOM" id="CLU_003041_21_1_12"/>
<dbReference type="PROSITE" id="PS51194">
    <property type="entry name" value="HELICASE_CTER"/>
    <property type="match status" value="1"/>
</dbReference>
<dbReference type="PROSITE" id="PS51192">
    <property type="entry name" value="HELICASE_ATP_BIND_1"/>
    <property type="match status" value="1"/>
</dbReference>
<keyword evidence="5 7" id="KW-0067">ATP-binding</keyword>
<dbReference type="OrthoDB" id="9805696at2"/>
<dbReference type="CDD" id="cd18787">
    <property type="entry name" value="SF2_C_DEAD"/>
    <property type="match status" value="1"/>
</dbReference>
<evidence type="ECO:0000256" key="4">
    <source>
        <dbReference type="ARBA" id="ARBA00022806"/>
    </source>
</evidence>
<sequence length="598" mass="66118">MDTISFEDLGLDEQTLAAVEAKGFENPTPIQILAVPRLLNGDANIIAKARTGTGKTAAFALPLVQTIREDKGRVQALILTPTRELALQVCKEIQSFTDGKFPRLAAVYGGQFMGEQTRALRRGAEIVVGTPGRIKDHIERGSLKLEHIDYFILDEADEMLDMGFIEDIEAIFGKANPDSRILLFSATMPPPILKIAAAFMGDYEIVEEEERPEEPILTEQIYWFVRESEKIEALVRMIDISPDFYGLVFTQTKADADAVSRLLDERGYEAAALHGDIPQSQREKILARFRSKKTRILVATDVAARGIDIEGLTHVVNYALPFDGPTYVHRIGRTGRAGAKGLAFTLVRPEERRKLEFLKQFVRKAIKGEMRAQPIPSVEEVLNAKRERLFAELEQNIQNLGTSAPDENSPAAAAVEKVAKSAAPFAALAEKLCAGRDAHTVLAAVLSSFLGEKLNPARYGNITPYKAPKAARAARAGFQHGDFRRGDFSDGNQMRLYVGLGRKDGFNARDIADYFSSLLNIPQRLVDRIDVGPSFSLVSLPHKAGRDILERSRRDKNLPHMHIDVKEGGSFEKEGRKDSFGGGIAKGAKAFFKRKKGF</sequence>
<dbReference type="SMART" id="SM00490">
    <property type="entry name" value="HELICc"/>
    <property type="match status" value="1"/>
</dbReference>
<dbReference type="InterPro" id="IPR014014">
    <property type="entry name" value="RNA_helicase_DEAD_Q_motif"/>
</dbReference>
<keyword evidence="4 7" id="KW-0347">Helicase</keyword>
<keyword evidence="3 7" id="KW-0378">Hydrolase</keyword>
<dbReference type="GO" id="GO:0003724">
    <property type="term" value="F:RNA helicase activity"/>
    <property type="evidence" value="ECO:0007669"/>
    <property type="project" value="UniProtKB-EC"/>
</dbReference>
<dbReference type="GO" id="GO:0005524">
    <property type="term" value="F:ATP binding"/>
    <property type="evidence" value="ECO:0007669"/>
    <property type="project" value="UniProtKB-KW"/>
</dbReference>
<name>S3L0I8_TREMA</name>
<dbReference type="SUPFAM" id="SSF52540">
    <property type="entry name" value="P-loop containing nucleoside triphosphate hydrolases"/>
    <property type="match status" value="1"/>
</dbReference>
<feature type="domain" description="DEAD-box RNA helicase Q" evidence="10">
    <location>
        <begin position="4"/>
        <end position="32"/>
    </location>
</feature>
<dbReference type="PANTHER" id="PTHR47963:SF8">
    <property type="entry name" value="ATP-DEPENDENT RNA HELICASE DEAD"/>
    <property type="match status" value="1"/>
</dbReference>
<evidence type="ECO:0000256" key="7">
    <source>
        <dbReference type="RuleBase" id="RU000492"/>
    </source>
</evidence>
<dbReference type="EMBL" id="ATFF01000006">
    <property type="protein sequence ID" value="EPF30239.1"/>
    <property type="molecule type" value="Genomic_DNA"/>
</dbReference>
<dbReference type="GO" id="GO:0003723">
    <property type="term" value="F:RNA binding"/>
    <property type="evidence" value="ECO:0007669"/>
    <property type="project" value="TreeGrafter"/>
</dbReference>
<evidence type="ECO:0000259" key="10">
    <source>
        <dbReference type="PROSITE" id="PS51195"/>
    </source>
</evidence>
<evidence type="ECO:0000256" key="2">
    <source>
        <dbReference type="ARBA" id="ARBA00022741"/>
    </source>
</evidence>
<dbReference type="EC" id="3.6.4.13" evidence="1"/>
<dbReference type="AlphaFoldDB" id="S3L0I8"/>
<dbReference type="InterPro" id="IPR000629">
    <property type="entry name" value="RNA-helicase_DEAD-box_CS"/>
</dbReference>
<dbReference type="InterPro" id="IPR027417">
    <property type="entry name" value="P-loop_NTPase"/>
</dbReference>
<dbReference type="GO" id="GO:0016787">
    <property type="term" value="F:hydrolase activity"/>
    <property type="evidence" value="ECO:0007669"/>
    <property type="project" value="UniProtKB-KW"/>
</dbReference>
<comment type="similarity">
    <text evidence="7">Belongs to the DEAD box helicase family.</text>
</comment>
<feature type="domain" description="Helicase C-terminal" evidence="9">
    <location>
        <begin position="217"/>
        <end position="383"/>
    </location>
</feature>
<dbReference type="Pfam" id="PF00270">
    <property type="entry name" value="DEAD"/>
    <property type="match status" value="1"/>
</dbReference>
<dbReference type="PROSITE" id="PS51195">
    <property type="entry name" value="Q_MOTIF"/>
    <property type="match status" value="1"/>
</dbReference>
<dbReference type="InterPro" id="IPR050547">
    <property type="entry name" value="DEAD_box_RNA_helicases"/>
</dbReference>
<evidence type="ECO:0000256" key="5">
    <source>
        <dbReference type="ARBA" id="ARBA00022840"/>
    </source>
</evidence>
<proteinExistence type="inferred from homology"/>
<dbReference type="CDD" id="cd12252">
    <property type="entry name" value="RRM_DbpA"/>
    <property type="match status" value="1"/>
</dbReference>
<evidence type="ECO:0000256" key="3">
    <source>
        <dbReference type="ARBA" id="ARBA00022801"/>
    </source>
</evidence>
<dbReference type="Gene3D" id="3.30.70.330">
    <property type="match status" value="1"/>
</dbReference>
<feature type="domain" description="Helicase ATP-binding" evidence="8">
    <location>
        <begin position="36"/>
        <end position="206"/>
    </location>
</feature>
<dbReference type="InterPro" id="IPR001650">
    <property type="entry name" value="Helicase_C-like"/>
</dbReference>
<keyword evidence="2 7" id="KW-0547">Nucleotide-binding</keyword>
<feature type="short sequence motif" description="Q motif" evidence="6">
    <location>
        <begin position="4"/>
        <end position="32"/>
    </location>
</feature>
<dbReference type="InterPro" id="IPR012677">
    <property type="entry name" value="Nucleotide-bd_a/b_plait_sf"/>
</dbReference>
<dbReference type="Pfam" id="PF03880">
    <property type="entry name" value="DbpA"/>
    <property type="match status" value="1"/>
</dbReference>
<dbReference type="eggNOG" id="COG0513">
    <property type="taxonomic scope" value="Bacteria"/>
</dbReference>
<dbReference type="Pfam" id="PF00271">
    <property type="entry name" value="Helicase_C"/>
    <property type="match status" value="1"/>
</dbReference>
<dbReference type="PROSITE" id="PS00039">
    <property type="entry name" value="DEAD_ATP_HELICASE"/>
    <property type="match status" value="1"/>
</dbReference>
<evidence type="ECO:0000256" key="1">
    <source>
        <dbReference type="ARBA" id="ARBA00012552"/>
    </source>
</evidence>
<protein>
    <recommendedName>
        <fullName evidence="1">RNA helicase</fullName>
        <ecNumber evidence="1">3.6.4.13</ecNumber>
    </recommendedName>
</protein>
<dbReference type="RefSeq" id="WP_016524850.1">
    <property type="nucleotide sequence ID" value="NZ_KE332518.1"/>
</dbReference>
<dbReference type="CDD" id="cd00268">
    <property type="entry name" value="DEADc"/>
    <property type="match status" value="1"/>
</dbReference>
<accession>S3L0I8</accession>
<dbReference type="Proteomes" id="UP000014541">
    <property type="component" value="Unassembled WGS sequence"/>
</dbReference>
<dbReference type="PATRIC" id="fig|1125699.3.peg.566"/>
<dbReference type="PANTHER" id="PTHR47963">
    <property type="entry name" value="DEAD-BOX ATP-DEPENDENT RNA HELICASE 47, MITOCHONDRIAL"/>
    <property type="match status" value="1"/>
</dbReference>
<organism evidence="11 12">
    <name type="scientific">Treponema maltophilum ATCC 51939</name>
    <dbReference type="NCBI Taxonomy" id="1125699"/>
    <lineage>
        <taxon>Bacteria</taxon>
        <taxon>Pseudomonadati</taxon>
        <taxon>Spirochaetota</taxon>
        <taxon>Spirochaetia</taxon>
        <taxon>Spirochaetales</taxon>
        <taxon>Treponemataceae</taxon>
        <taxon>Treponema</taxon>
    </lineage>
</organism>